<dbReference type="Proteomes" id="UP000824533">
    <property type="component" value="Linkage Group LG12"/>
</dbReference>
<accession>A0ACC1D0C5</accession>
<comment type="caution">
    <text evidence="1">The sequence shown here is derived from an EMBL/GenBank/DDBJ whole genome shotgun (WGS) entry which is preliminary data.</text>
</comment>
<proteinExistence type="predicted"/>
<name>A0ACC1D0C5_9NEOP</name>
<reference evidence="1 2" key="1">
    <citation type="journal article" date="2021" name="Front. Genet.">
        <title>Chromosome-Level Genome Assembly Reveals Significant Gene Expansion in the Toll and IMD Signaling Pathways of Dendrolimus kikuchii.</title>
        <authorList>
            <person name="Zhou J."/>
            <person name="Wu P."/>
            <person name="Xiong Z."/>
            <person name="Liu N."/>
            <person name="Zhao N."/>
            <person name="Ji M."/>
            <person name="Qiu Y."/>
            <person name="Yang B."/>
        </authorList>
    </citation>
    <scope>NUCLEOTIDE SEQUENCE [LARGE SCALE GENOMIC DNA]</scope>
    <source>
        <strain evidence="1">Ann1</strain>
    </source>
</reference>
<evidence type="ECO:0000313" key="2">
    <source>
        <dbReference type="Proteomes" id="UP000824533"/>
    </source>
</evidence>
<gene>
    <name evidence="1" type="ORF">K1T71_007428</name>
</gene>
<organism evidence="1 2">
    <name type="scientific">Dendrolimus kikuchii</name>
    <dbReference type="NCBI Taxonomy" id="765133"/>
    <lineage>
        <taxon>Eukaryota</taxon>
        <taxon>Metazoa</taxon>
        <taxon>Ecdysozoa</taxon>
        <taxon>Arthropoda</taxon>
        <taxon>Hexapoda</taxon>
        <taxon>Insecta</taxon>
        <taxon>Pterygota</taxon>
        <taxon>Neoptera</taxon>
        <taxon>Endopterygota</taxon>
        <taxon>Lepidoptera</taxon>
        <taxon>Glossata</taxon>
        <taxon>Ditrysia</taxon>
        <taxon>Bombycoidea</taxon>
        <taxon>Lasiocampidae</taxon>
        <taxon>Dendrolimus</taxon>
    </lineage>
</organism>
<dbReference type="EMBL" id="CM034398">
    <property type="protein sequence ID" value="KAJ0177419.1"/>
    <property type="molecule type" value="Genomic_DNA"/>
</dbReference>
<keyword evidence="2" id="KW-1185">Reference proteome</keyword>
<sequence length="96" mass="11078">MTSILDQYEQASQLSQRTKPPAEPMISSGYINMQLEDDVPMFSKQKMKIYPSDLITHAAVSNDYLVLAMANSRLFRFDLKDPVREEGLMKTMNRME</sequence>
<evidence type="ECO:0000313" key="1">
    <source>
        <dbReference type="EMBL" id="KAJ0177419.1"/>
    </source>
</evidence>
<protein>
    <submittedName>
        <fullName evidence="1">Uncharacterized protein</fullName>
    </submittedName>
</protein>